<dbReference type="PROSITE" id="PS50088">
    <property type="entry name" value="ANK_REPEAT"/>
    <property type="match status" value="2"/>
</dbReference>
<feature type="region of interest" description="Disordered" evidence="4">
    <location>
        <begin position="1532"/>
        <end position="1555"/>
    </location>
</feature>
<dbReference type="Pfam" id="PF12796">
    <property type="entry name" value="Ank_2"/>
    <property type="match status" value="1"/>
</dbReference>
<proteinExistence type="predicted"/>
<feature type="compositionally biased region" description="Low complexity" evidence="4">
    <location>
        <begin position="1404"/>
        <end position="1423"/>
    </location>
</feature>
<feature type="repeat" description="RCC1" evidence="3">
    <location>
        <begin position="124"/>
        <end position="175"/>
    </location>
</feature>
<feature type="region of interest" description="Disordered" evidence="4">
    <location>
        <begin position="1189"/>
        <end position="1246"/>
    </location>
</feature>
<keyword evidence="2" id="KW-0040">ANK repeat</keyword>
<feature type="domain" description="RCC1-like" evidence="5">
    <location>
        <begin position="126"/>
        <end position="345"/>
    </location>
</feature>
<dbReference type="Gene3D" id="1.25.40.20">
    <property type="entry name" value="Ankyrin repeat-containing domain"/>
    <property type="match status" value="1"/>
</dbReference>
<feature type="compositionally biased region" description="Low complexity" evidence="4">
    <location>
        <begin position="1494"/>
        <end position="1504"/>
    </location>
</feature>
<feature type="region of interest" description="Disordered" evidence="4">
    <location>
        <begin position="573"/>
        <end position="595"/>
    </location>
</feature>
<feature type="compositionally biased region" description="Low complexity" evidence="4">
    <location>
        <begin position="1712"/>
        <end position="1733"/>
    </location>
</feature>
<evidence type="ECO:0000256" key="4">
    <source>
        <dbReference type="SAM" id="MobiDB-lite"/>
    </source>
</evidence>
<dbReference type="InterPro" id="IPR058923">
    <property type="entry name" value="RCC1-like_dom"/>
</dbReference>
<feature type="compositionally biased region" description="Polar residues" evidence="4">
    <location>
        <begin position="1469"/>
        <end position="1486"/>
    </location>
</feature>
<feature type="compositionally biased region" description="Low complexity" evidence="4">
    <location>
        <begin position="368"/>
        <end position="389"/>
    </location>
</feature>
<dbReference type="PRINTS" id="PR00633">
    <property type="entry name" value="RCCNDNSATION"/>
</dbReference>
<sequence length="1750" mass="174127">MATLVEVVKHGSALHVDASVQKLAGQLNKPNSTEVYPLHVAVWRNHLPIIERLLEAGAWTHCTDGESGWTPLHRAVYLGHLAAVATLLQAGAAADISDLQGRTPVDLLSSELRRLPAEGDGRSSSIYSWGSGANYQLGTGSNDFHLNPLRVEALQGLGVVAVVAAKYHSAALTGCGRLLTWGWGRGGRLGHPDYNIHSGETALIHPWQVAGLGRRVVISVAAGKHHMVVATSTGDIWSWGGNRDGKLGYPNIDTQPTPRKVEFRGRAALVAASNRHSACLTTAGEVWTWGANNEGQLGYGTSNSANNPTPRLVEAMKGKALVALSMAKRHTVVLSAEGDAFTWGHRLVTPRRVPLAGCRDTARLAAVQQQQGSGSGPARAPAGAAGAASSATAASQPGMAIAGGGLDVRFHRNHAEVVRPEAALVAAGYSHTTVVTRSGDVLCWRSADLALRPQEVGGPLAGKRVVSVAAAKTRTVVVTDMGQVYMWECKEQQPQRTIAGGAASSGPGVGVTGGGAANKGTDAQGGATAVAAAAGSAAGSGGRGATAGSVTSVASTAAAAAAAGVASGGYGVTTGSSSVSSSGGGGGGGSLGSGEEAPAIMPVRVSGLTRVIQAAVGEKHTLALQAWTLPPMPDQHGVMPTLRWRRRQRRSDGSSGFDSSGSEDDSCHVAGGWWRMQGKSFRCGGRGGGGSGAATATVGSLTRGGLALGSPIGLGMGPTPPLGSSPLARSLGRGVDMIPSPMAIGSDGTTAAAASLMGAFDRRERRQDVAAAAAVRITPDDEFRGPGWELFSHRPAAADSSPWSCRRRSSADGFTEDDGDEMFSFVDGEGGAAMRRGRGSDAGLDGSTAGGPVPSLQVLCQRVVAAELVDPRTALPILEYADVAGAMLLRCYCLAVAVANLDCTLVEAPGGLTGLPPHLLAELEHLYRTALLAPPPAAQPPTAPGASPAFGSGSAAAVVDTTASGVLGSSPPSNSNAPYGSSLGGGSGGSGCGGYGSQLAALEAFHRRRPLISRLQLGRRPTAAPAWLEGAAATDRMAPQISSRLAAAALTALGAVGHAIPSAHVGRSGPEGSAGSGAAELAADNAGAGSSEADTELHRLAQNLQRKLQQITSLEELQRGGRQLDAQQHAKLSQRGALQEALLALAAGASVESVKQAIAHSAEVARKLAARPDAAQALALTTGTTAMAAAGSGRAGGGTRGATAGAGAAVSSAAQSVQQQQQQESDGGGSGSRRGAKDAFAAAGRGAPDTGGPVVVALAADSAVNTVMPLPSGSMANSHLISQPPTGSAVGANVGPLPGTPVAPVTTVATAGAGTGSAKKHQQRRGALSVFLSGALDQPMSLPTAVSPPAATVSAGPKPPAWGGAKLPAAAAAGSSLRELLSQQPSSSAVTAGPAQQQHQPLTAAVSPAAPSRSSSGFGLASSGPGGNSLTARTPSGPLPLPLAAAAGASASSFPIAAAAGAAPGGRKPTSSPFTTSSAKGTSTSPAMALGPPGASTLAASATTGSGGGSSGSVKLTLAEFMSGKTITAPLQVTSQRIREQEREPGGPAWGGVLGSSPVTAKSLLDIQAEQAQVQKRAAAGRVRQTGTGGTVGAQASSVNSATPNAAVPAAAAAAAPAGSSPSMGRSLLIGSTQGGAPSSHQPSKWFIPEECQPVVAAKPLTAIQIEERAIKEITARYGGRVVARVVQHAHVDAAVAAAPAKSPGTSVTVGRTNSAVSSVTAVSGSVTRSAARGTATHRSKQKAAKGSAS</sequence>
<evidence type="ECO:0000256" key="3">
    <source>
        <dbReference type="PROSITE-ProRule" id="PRU00235"/>
    </source>
</evidence>
<evidence type="ECO:0000259" key="5">
    <source>
        <dbReference type="Pfam" id="PF25390"/>
    </source>
</evidence>
<dbReference type="InterPro" id="IPR000408">
    <property type="entry name" value="Reg_chr_condens"/>
</dbReference>
<feature type="repeat" description="ANK" evidence="2">
    <location>
        <begin position="67"/>
        <end position="99"/>
    </location>
</feature>
<dbReference type="Pfam" id="PF25390">
    <property type="entry name" value="WD40_RLD"/>
    <property type="match status" value="1"/>
</dbReference>
<feature type="repeat" description="ANK" evidence="2">
    <location>
        <begin position="33"/>
        <end position="65"/>
    </location>
</feature>
<evidence type="ECO:0000313" key="6">
    <source>
        <dbReference type="EMBL" id="GIL45680.1"/>
    </source>
</evidence>
<feature type="region of interest" description="Disordered" evidence="4">
    <location>
        <begin position="1617"/>
        <end position="1644"/>
    </location>
</feature>
<feature type="region of interest" description="Disordered" evidence="4">
    <location>
        <begin position="1376"/>
        <end position="1435"/>
    </location>
</feature>
<feature type="repeat" description="RCC1" evidence="3">
    <location>
        <begin position="234"/>
        <end position="283"/>
    </location>
</feature>
<dbReference type="PROSITE" id="PS50012">
    <property type="entry name" value="RCC1_3"/>
    <property type="match status" value="5"/>
</dbReference>
<feature type="compositionally biased region" description="Low complexity" evidence="4">
    <location>
        <begin position="1201"/>
        <end position="1225"/>
    </location>
</feature>
<feature type="compositionally biased region" description="Gly residues" evidence="4">
    <location>
        <begin position="582"/>
        <end position="592"/>
    </location>
</feature>
<organism evidence="6 7">
    <name type="scientific">Volvox africanus</name>
    <dbReference type="NCBI Taxonomy" id="51714"/>
    <lineage>
        <taxon>Eukaryota</taxon>
        <taxon>Viridiplantae</taxon>
        <taxon>Chlorophyta</taxon>
        <taxon>core chlorophytes</taxon>
        <taxon>Chlorophyceae</taxon>
        <taxon>CS clade</taxon>
        <taxon>Chlamydomonadales</taxon>
        <taxon>Volvocaceae</taxon>
        <taxon>Volvox</taxon>
    </lineage>
</organism>
<dbReference type="InterPro" id="IPR002110">
    <property type="entry name" value="Ankyrin_rpt"/>
</dbReference>
<dbReference type="Gene3D" id="2.130.10.30">
    <property type="entry name" value="Regulator of chromosome condensation 1/beta-lactamase-inhibitor protein II"/>
    <property type="match status" value="2"/>
</dbReference>
<comment type="caution">
    <text evidence="6">The sequence shown here is derived from an EMBL/GenBank/DDBJ whole genome shotgun (WGS) entry which is preliminary data.</text>
</comment>
<feature type="repeat" description="RCC1" evidence="3">
    <location>
        <begin position="577"/>
        <end position="627"/>
    </location>
</feature>
<dbReference type="InterPro" id="IPR036770">
    <property type="entry name" value="Ankyrin_rpt-contain_sf"/>
</dbReference>
<dbReference type="SUPFAM" id="SSF48403">
    <property type="entry name" value="Ankyrin repeat"/>
    <property type="match status" value="1"/>
</dbReference>
<protein>
    <recommendedName>
        <fullName evidence="5">RCC1-like domain-containing protein</fullName>
    </recommendedName>
</protein>
<keyword evidence="1" id="KW-0677">Repeat</keyword>
<gene>
    <name evidence="6" type="ORF">Vafri_2878</name>
</gene>
<feature type="repeat" description="RCC1" evidence="3">
    <location>
        <begin position="176"/>
        <end position="233"/>
    </location>
</feature>
<evidence type="ECO:0000256" key="2">
    <source>
        <dbReference type="PROSITE-ProRule" id="PRU00023"/>
    </source>
</evidence>
<feature type="region of interest" description="Disordered" evidence="4">
    <location>
        <begin position="1460"/>
        <end position="1512"/>
    </location>
</feature>
<dbReference type="PANTHER" id="PTHR22872:SF2">
    <property type="entry name" value="INHIBITOR OF BRUTON TYROSINE KINASE"/>
    <property type="match status" value="1"/>
</dbReference>
<feature type="region of interest" description="Disordered" evidence="4">
    <location>
        <begin position="643"/>
        <end position="666"/>
    </location>
</feature>
<feature type="repeat" description="RCC1" evidence="3">
    <location>
        <begin position="284"/>
        <end position="337"/>
    </location>
</feature>
<dbReference type="Proteomes" id="UP000747399">
    <property type="component" value="Unassembled WGS sequence"/>
</dbReference>
<feature type="compositionally biased region" description="Polar residues" evidence="4">
    <location>
        <begin position="1383"/>
        <end position="1401"/>
    </location>
</feature>
<accession>A0A8J4EU51</accession>
<feature type="region of interest" description="Disordered" evidence="4">
    <location>
        <begin position="1703"/>
        <end position="1750"/>
    </location>
</feature>
<dbReference type="PANTHER" id="PTHR22872">
    <property type="entry name" value="BTK-BINDING PROTEIN-RELATED"/>
    <property type="match status" value="1"/>
</dbReference>
<feature type="compositionally biased region" description="Low complexity" evidence="4">
    <location>
        <begin position="1066"/>
        <end position="1090"/>
    </location>
</feature>
<feature type="compositionally biased region" description="Polar residues" evidence="4">
    <location>
        <begin position="1630"/>
        <end position="1643"/>
    </location>
</feature>
<feature type="region of interest" description="Disordered" evidence="4">
    <location>
        <begin position="1578"/>
        <end position="1597"/>
    </location>
</feature>
<dbReference type="InterPro" id="IPR051625">
    <property type="entry name" value="Signaling_Regulatory_Domain"/>
</dbReference>
<dbReference type="InterPro" id="IPR009091">
    <property type="entry name" value="RCC1/BLIP-II"/>
</dbReference>
<dbReference type="PROSITE" id="PS50297">
    <property type="entry name" value="ANK_REP_REGION"/>
    <property type="match status" value="2"/>
</dbReference>
<evidence type="ECO:0000256" key="1">
    <source>
        <dbReference type="ARBA" id="ARBA00022737"/>
    </source>
</evidence>
<evidence type="ECO:0000313" key="7">
    <source>
        <dbReference type="Proteomes" id="UP000747399"/>
    </source>
</evidence>
<keyword evidence="7" id="KW-1185">Reference proteome</keyword>
<dbReference type="SUPFAM" id="SSF50985">
    <property type="entry name" value="RCC1/BLIP-II"/>
    <property type="match status" value="2"/>
</dbReference>
<dbReference type="EMBL" id="BNCO01000003">
    <property type="protein sequence ID" value="GIL45680.1"/>
    <property type="molecule type" value="Genomic_DNA"/>
</dbReference>
<feature type="region of interest" description="Disordered" evidence="4">
    <location>
        <begin position="366"/>
        <end position="389"/>
    </location>
</feature>
<reference evidence="6" key="1">
    <citation type="journal article" date="2021" name="Proc. Natl. Acad. Sci. U.S.A.">
        <title>Three genomes in the algal genus Volvox reveal the fate of a haploid sex-determining region after a transition to homothallism.</title>
        <authorList>
            <person name="Yamamoto K."/>
            <person name="Hamaji T."/>
            <person name="Kawai-Toyooka H."/>
            <person name="Matsuzaki R."/>
            <person name="Takahashi F."/>
            <person name="Nishimura Y."/>
            <person name="Kawachi M."/>
            <person name="Noguchi H."/>
            <person name="Minakuchi Y."/>
            <person name="Umen J.G."/>
            <person name="Toyoda A."/>
            <person name="Nozaki H."/>
        </authorList>
    </citation>
    <scope>NUCLEOTIDE SEQUENCE</scope>
    <source>
        <strain evidence="6">NIES-3780</strain>
    </source>
</reference>
<dbReference type="SMART" id="SM00248">
    <property type="entry name" value="ANK"/>
    <property type="match status" value="2"/>
</dbReference>
<name>A0A8J4EU51_9CHLO</name>
<feature type="region of interest" description="Disordered" evidence="4">
    <location>
        <begin position="1064"/>
        <end position="1094"/>
    </location>
</feature>